<feature type="region of interest" description="Disordered" evidence="1">
    <location>
        <begin position="65"/>
        <end position="146"/>
    </location>
</feature>
<keyword evidence="3" id="KW-1185">Reference proteome</keyword>
<dbReference type="EMBL" id="KB556458">
    <property type="protein sequence ID" value="EMP29401.1"/>
    <property type="molecule type" value="Genomic_DNA"/>
</dbReference>
<feature type="compositionally biased region" description="Polar residues" evidence="1">
    <location>
        <begin position="121"/>
        <end position="134"/>
    </location>
</feature>
<evidence type="ECO:0000313" key="2">
    <source>
        <dbReference type="EMBL" id="EMP29401.1"/>
    </source>
</evidence>
<sequence>MKLVFVMPQCRDWLKRLQSEYWKTRDQNPTLGYSPTLGLFSEEFDCVLGIAPSTEPTMVHDDLVSQGGARLAPESSMGTDGSQEQVPSEGSEETVTETDPTQQQHILGPHLEELFDIPSSPARNSSLRSLQQRETGQKLPRSLLSF</sequence>
<gene>
    <name evidence="2" type="ORF">UY3_13484</name>
</gene>
<dbReference type="Proteomes" id="UP000031443">
    <property type="component" value="Unassembled WGS sequence"/>
</dbReference>
<name>M7AVB5_CHEMY</name>
<feature type="compositionally biased region" description="Polar residues" evidence="1">
    <location>
        <begin position="76"/>
        <end position="88"/>
    </location>
</feature>
<evidence type="ECO:0000256" key="1">
    <source>
        <dbReference type="SAM" id="MobiDB-lite"/>
    </source>
</evidence>
<accession>M7AVB5</accession>
<dbReference type="AlphaFoldDB" id="M7AVB5"/>
<protein>
    <submittedName>
        <fullName evidence="2">Uncharacterized protein</fullName>
    </submittedName>
</protein>
<proteinExistence type="predicted"/>
<reference evidence="3" key="1">
    <citation type="journal article" date="2013" name="Nat. Genet.">
        <title>The draft genomes of soft-shell turtle and green sea turtle yield insights into the development and evolution of the turtle-specific body plan.</title>
        <authorList>
            <person name="Wang Z."/>
            <person name="Pascual-Anaya J."/>
            <person name="Zadissa A."/>
            <person name="Li W."/>
            <person name="Niimura Y."/>
            <person name="Huang Z."/>
            <person name="Li C."/>
            <person name="White S."/>
            <person name="Xiong Z."/>
            <person name="Fang D."/>
            <person name="Wang B."/>
            <person name="Ming Y."/>
            <person name="Chen Y."/>
            <person name="Zheng Y."/>
            <person name="Kuraku S."/>
            <person name="Pignatelli M."/>
            <person name="Herrero J."/>
            <person name="Beal K."/>
            <person name="Nozawa M."/>
            <person name="Li Q."/>
            <person name="Wang J."/>
            <person name="Zhang H."/>
            <person name="Yu L."/>
            <person name="Shigenobu S."/>
            <person name="Wang J."/>
            <person name="Liu J."/>
            <person name="Flicek P."/>
            <person name="Searle S."/>
            <person name="Wang J."/>
            <person name="Kuratani S."/>
            <person name="Yin Y."/>
            <person name="Aken B."/>
            <person name="Zhang G."/>
            <person name="Irie N."/>
        </authorList>
    </citation>
    <scope>NUCLEOTIDE SEQUENCE [LARGE SCALE GENOMIC DNA]</scope>
</reference>
<evidence type="ECO:0000313" key="3">
    <source>
        <dbReference type="Proteomes" id="UP000031443"/>
    </source>
</evidence>
<organism evidence="2 3">
    <name type="scientific">Chelonia mydas</name>
    <name type="common">Green sea-turtle</name>
    <name type="synonym">Chelonia agassizi</name>
    <dbReference type="NCBI Taxonomy" id="8469"/>
    <lineage>
        <taxon>Eukaryota</taxon>
        <taxon>Metazoa</taxon>
        <taxon>Chordata</taxon>
        <taxon>Craniata</taxon>
        <taxon>Vertebrata</taxon>
        <taxon>Euteleostomi</taxon>
        <taxon>Archelosauria</taxon>
        <taxon>Testudinata</taxon>
        <taxon>Testudines</taxon>
        <taxon>Cryptodira</taxon>
        <taxon>Durocryptodira</taxon>
        <taxon>Americhelydia</taxon>
        <taxon>Chelonioidea</taxon>
        <taxon>Cheloniidae</taxon>
        <taxon>Chelonia</taxon>
    </lineage>
</organism>